<feature type="transmembrane region" description="Helical" evidence="6">
    <location>
        <begin position="51"/>
        <end position="70"/>
    </location>
</feature>
<keyword evidence="9" id="KW-1185">Reference proteome</keyword>
<feature type="transmembrane region" description="Helical" evidence="6">
    <location>
        <begin position="350"/>
        <end position="372"/>
    </location>
</feature>
<sequence>MTSIAITFVINALWLILSPWDLVSTLTLTITIAIVCVLLSCYSFFKRKPHYTVIPLLPFFGILLSTYCYLPALKDYQHIASNLPITIQASFQIERNHYPQSTTIKILSADAISKNESPKSTLASHTPYSALIGSTLQVFNISPEIKQNFMEGEIYEGPLSIRARFYKNIPGDRQRILQSLARKAIGYGKFEGEIQKLKDRSQVDHFRHITAQNFTENFRYGNYLSALSVGITQYLAPQDWDMLRKTGTIHLVSISGLHLSLTAFYAFIIFRVATGLIGIRKIQPYKIAAALAIIIAWQYAIIAGLSLPTTRAAIMFTIAMFALLINRPIFSLHGVSIALVIILVINPLSLLLPGFWLSFIAVIILILSARIFTSPLKALLLTQLVISLLLIPLTASFFGEISLISPLINLFAIPWTSMVIMPFLLLGTLFLLIHLPTAHFFNMLADQGVFVLTQSIKWSAKIPNAAIETSRLSLTTAVIITFTSLLILYFYPQRLLIKAHILYTIRTLERRFMTSPTPIPLQLPNRMSQRMSRFKKISLLAITMVIISSTKQLPSLERYNKKTTSIDLYLLPVGEGLSLLFYSQELTFLFDTGNRFRQFDAGAQVILPTLKSLGIERLDHIFLSLQNQQHIGGTRVIRTKHPNTPIIAHPKLLWLMEDTQDCRQYHYHSETITISPIKIIDNSCAFHITLFNEISLYLFSDITDSEWQRFEEQLPFMNKEGISQQIILFPNQGQRYFAPTLLQQSYLKQILLFSTRKVAAKLEAALMMTPQLKKYNAYYGTIHLKIDTKNAKSYSKLRIDDYADKARYWWLKSLTTLE</sequence>
<gene>
    <name evidence="8" type="ORF">MMG00_03220</name>
</gene>
<feature type="transmembrane region" description="Helical" evidence="6">
    <location>
        <begin position="285"/>
        <end position="307"/>
    </location>
</feature>
<protein>
    <submittedName>
        <fullName evidence="8">ComEC/Rec2 family competence protein</fullName>
    </submittedName>
</protein>
<comment type="subcellular location">
    <subcellularLocation>
        <location evidence="1">Cell membrane</location>
        <topology evidence="1">Multi-pass membrane protein</topology>
    </subcellularLocation>
</comment>
<keyword evidence="2" id="KW-1003">Cell membrane</keyword>
<dbReference type="SUPFAM" id="SSF56281">
    <property type="entry name" value="Metallo-hydrolase/oxidoreductase"/>
    <property type="match status" value="1"/>
</dbReference>
<feature type="transmembrane region" description="Helical" evidence="6">
    <location>
        <begin position="313"/>
        <end position="343"/>
    </location>
</feature>
<evidence type="ECO:0000256" key="3">
    <source>
        <dbReference type="ARBA" id="ARBA00022692"/>
    </source>
</evidence>
<dbReference type="NCBIfam" id="TIGR00360">
    <property type="entry name" value="ComEC_N-term"/>
    <property type="match status" value="1"/>
</dbReference>
<dbReference type="InterPro" id="IPR052159">
    <property type="entry name" value="Competence_DNA_uptake"/>
</dbReference>
<organism evidence="8 9">
    <name type="scientific">Ignatzschineria rhizosphaerae</name>
    <dbReference type="NCBI Taxonomy" id="2923279"/>
    <lineage>
        <taxon>Bacteria</taxon>
        <taxon>Pseudomonadati</taxon>
        <taxon>Pseudomonadota</taxon>
        <taxon>Gammaproteobacteria</taxon>
        <taxon>Cardiobacteriales</taxon>
        <taxon>Ignatzschineriaceae</taxon>
        <taxon>Ignatzschineria</taxon>
    </lineage>
</organism>
<name>A0ABY3X4Q3_9GAMM</name>
<evidence type="ECO:0000259" key="7">
    <source>
        <dbReference type="Pfam" id="PF03772"/>
    </source>
</evidence>
<dbReference type="Pfam" id="PF03772">
    <property type="entry name" value="Competence"/>
    <property type="match status" value="1"/>
</dbReference>
<evidence type="ECO:0000256" key="2">
    <source>
        <dbReference type="ARBA" id="ARBA00022475"/>
    </source>
</evidence>
<keyword evidence="5 6" id="KW-0472">Membrane</keyword>
<dbReference type="RefSeq" id="WP_242151327.1">
    <property type="nucleotide sequence ID" value="NZ_CP093379.1"/>
</dbReference>
<evidence type="ECO:0000313" key="9">
    <source>
        <dbReference type="Proteomes" id="UP000829542"/>
    </source>
</evidence>
<evidence type="ECO:0000256" key="5">
    <source>
        <dbReference type="ARBA" id="ARBA00023136"/>
    </source>
</evidence>
<evidence type="ECO:0000313" key="8">
    <source>
        <dbReference type="EMBL" id="UNM96880.1"/>
    </source>
</evidence>
<evidence type="ECO:0000256" key="1">
    <source>
        <dbReference type="ARBA" id="ARBA00004651"/>
    </source>
</evidence>
<proteinExistence type="predicted"/>
<dbReference type="InterPro" id="IPR004477">
    <property type="entry name" value="ComEC_N"/>
</dbReference>
<keyword evidence="3 6" id="KW-0812">Transmembrane</keyword>
<feature type="transmembrane region" description="Helical" evidence="6">
    <location>
        <begin position="248"/>
        <end position="273"/>
    </location>
</feature>
<dbReference type="Proteomes" id="UP000829542">
    <property type="component" value="Chromosome"/>
</dbReference>
<dbReference type="Gene3D" id="3.60.15.10">
    <property type="entry name" value="Ribonuclease Z/Hydroxyacylglutathione hydrolase-like"/>
    <property type="match status" value="1"/>
</dbReference>
<evidence type="ECO:0000256" key="6">
    <source>
        <dbReference type="SAM" id="Phobius"/>
    </source>
</evidence>
<feature type="transmembrane region" description="Helical" evidence="6">
    <location>
        <begin position="12"/>
        <end position="45"/>
    </location>
</feature>
<feature type="domain" description="ComEC/Rec2-related protein" evidence="7">
    <location>
        <begin position="227"/>
        <end position="491"/>
    </location>
</feature>
<feature type="transmembrane region" description="Helical" evidence="6">
    <location>
        <begin position="410"/>
        <end position="433"/>
    </location>
</feature>
<dbReference type="PANTHER" id="PTHR30619">
    <property type="entry name" value="DNA INTERNALIZATION/COMPETENCE PROTEIN COMEC/REC2"/>
    <property type="match status" value="1"/>
</dbReference>
<dbReference type="EMBL" id="CP093379">
    <property type="protein sequence ID" value="UNM96880.1"/>
    <property type="molecule type" value="Genomic_DNA"/>
</dbReference>
<dbReference type="InterPro" id="IPR036866">
    <property type="entry name" value="RibonucZ/Hydroxyglut_hydro"/>
</dbReference>
<evidence type="ECO:0000256" key="4">
    <source>
        <dbReference type="ARBA" id="ARBA00022989"/>
    </source>
</evidence>
<reference evidence="8 9" key="1">
    <citation type="submission" date="2022-03" db="EMBL/GenBank/DDBJ databases">
        <title>Ignatzschineria rhizosphaerae HR5S32.</title>
        <authorList>
            <person name="Sun J.Q."/>
            <person name="Feng J.Y."/>
        </authorList>
    </citation>
    <scope>NUCLEOTIDE SEQUENCE [LARGE SCALE GENOMIC DNA]</scope>
    <source>
        <strain evidence="8 9">HR5S32</strain>
    </source>
</reference>
<dbReference type="PANTHER" id="PTHR30619:SF7">
    <property type="entry name" value="BETA-LACTAMASE DOMAIN PROTEIN"/>
    <property type="match status" value="1"/>
</dbReference>
<keyword evidence="4 6" id="KW-1133">Transmembrane helix</keyword>
<feature type="transmembrane region" description="Helical" evidence="6">
    <location>
        <begin position="378"/>
        <end position="398"/>
    </location>
</feature>
<feature type="transmembrane region" description="Helical" evidence="6">
    <location>
        <begin position="472"/>
        <end position="491"/>
    </location>
</feature>
<accession>A0ABY3X4Q3</accession>